<dbReference type="Pfam" id="PF00188">
    <property type="entry name" value="CAP"/>
    <property type="match status" value="1"/>
</dbReference>
<dbReference type="CDD" id="cd05379">
    <property type="entry name" value="CAP_bacterial"/>
    <property type="match status" value="1"/>
</dbReference>
<evidence type="ECO:0000259" key="3">
    <source>
        <dbReference type="Pfam" id="PF00188"/>
    </source>
</evidence>
<sequence>MKKVISVSFLGLLILVLAGCNNEENANRSHTETDNKQLPISSIRTDMSSDESGPGTQHIGFEDDNDHNLDLGKSNRNRNDNLKGNEPNDELFDKDARDSDRNPEKELQHRHLQEQDQQQPRNQTQPKQGINEFASKVISLTNRKRSQEGLPTLKVSKSLSGVAREKSEDMQEKNYFSHTSPTYGSPFNMMRQFNVTFETAGENIARGQQSPEQVVDSWMNSKEHRKNILDESFTHIGVGYTSDGEYWTQMFIEK</sequence>
<dbReference type="NCBIfam" id="TIGR02909">
    <property type="entry name" value="spore_YkwD"/>
    <property type="match status" value="1"/>
</dbReference>
<keyword evidence="2" id="KW-0732">Signal</keyword>
<feature type="compositionally biased region" description="Low complexity" evidence="1">
    <location>
        <begin position="115"/>
        <end position="128"/>
    </location>
</feature>
<dbReference type="InterPro" id="IPR014044">
    <property type="entry name" value="CAP_dom"/>
</dbReference>
<dbReference type="InterPro" id="IPR035940">
    <property type="entry name" value="CAP_sf"/>
</dbReference>
<feature type="signal peptide" evidence="2">
    <location>
        <begin position="1"/>
        <end position="18"/>
    </location>
</feature>
<dbReference type="EMBL" id="BMNQ01000001">
    <property type="protein sequence ID" value="GGJ81716.1"/>
    <property type="molecule type" value="Genomic_DNA"/>
</dbReference>
<dbReference type="AlphaFoldDB" id="A0A917PJY0"/>
<evidence type="ECO:0000313" key="5">
    <source>
        <dbReference type="Proteomes" id="UP000658382"/>
    </source>
</evidence>
<organism evidence="4 5">
    <name type="scientific">Lentibacillus kapialis</name>
    <dbReference type="NCBI Taxonomy" id="340214"/>
    <lineage>
        <taxon>Bacteria</taxon>
        <taxon>Bacillati</taxon>
        <taxon>Bacillota</taxon>
        <taxon>Bacilli</taxon>
        <taxon>Bacillales</taxon>
        <taxon>Bacillaceae</taxon>
        <taxon>Lentibacillus</taxon>
    </lineage>
</organism>
<dbReference type="PANTHER" id="PTHR31157">
    <property type="entry name" value="SCP DOMAIN-CONTAINING PROTEIN"/>
    <property type="match status" value="1"/>
</dbReference>
<dbReference type="PROSITE" id="PS51257">
    <property type="entry name" value="PROKAR_LIPOPROTEIN"/>
    <property type="match status" value="1"/>
</dbReference>
<comment type="caution">
    <text evidence="4">The sequence shown here is derived from an EMBL/GenBank/DDBJ whole genome shotgun (WGS) entry which is preliminary data.</text>
</comment>
<feature type="region of interest" description="Disordered" evidence="1">
    <location>
        <begin position="25"/>
        <end position="128"/>
    </location>
</feature>
<feature type="compositionally biased region" description="Polar residues" evidence="1">
    <location>
        <begin position="36"/>
        <end position="55"/>
    </location>
</feature>
<protein>
    <recommendedName>
        <fullName evidence="3">SCP domain-containing protein</fullName>
    </recommendedName>
</protein>
<dbReference type="InterPro" id="IPR014258">
    <property type="entry name" value="CAP_domain_YkwD-like"/>
</dbReference>
<feature type="domain" description="SCP" evidence="3">
    <location>
        <begin position="139"/>
        <end position="251"/>
    </location>
</feature>
<keyword evidence="5" id="KW-1185">Reference proteome</keyword>
<feature type="compositionally biased region" description="Basic and acidic residues" evidence="1">
    <location>
        <begin position="91"/>
        <end position="114"/>
    </location>
</feature>
<dbReference type="Proteomes" id="UP000658382">
    <property type="component" value="Unassembled WGS sequence"/>
</dbReference>
<dbReference type="Gene3D" id="3.40.33.10">
    <property type="entry name" value="CAP"/>
    <property type="match status" value="1"/>
</dbReference>
<evidence type="ECO:0000256" key="2">
    <source>
        <dbReference type="SAM" id="SignalP"/>
    </source>
</evidence>
<reference evidence="4" key="2">
    <citation type="submission" date="2020-09" db="EMBL/GenBank/DDBJ databases">
        <authorList>
            <person name="Sun Q."/>
            <person name="Ohkuma M."/>
        </authorList>
    </citation>
    <scope>NUCLEOTIDE SEQUENCE</scope>
    <source>
        <strain evidence="4">JCM 12580</strain>
    </source>
</reference>
<feature type="chain" id="PRO_5038548570" description="SCP domain-containing protein" evidence="2">
    <location>
        <begin position="19"/>
        <end position="254"/>
    </location>
</feature>
<dbReference type="RefSeq" id="WP_229671624.1">
    <property type="nucleotide sequence ID" value="NZ_BMNQ01000001.1"/>
</dbReference>
<feature type="compositionally biased region" description="Basic and acidic residues" evidence="1">
    <location>
        <begin position="25"/>
        <end position="35"/>
    </location>
</feature>
<evidence type="ECO:0000256" key="1">
    <source>
        <dbReference type="SAM" id="MobiDB-lite"/>
    </source>
</evidence>
<proteinExistence type="predicted"/>
<accession>A0A917PJY0</accession>
<reference evidence="4" key="1">
    <citation type="journal article" date="2014" name="Int. J. Syst. Evol. Microbiol.">
        <title>Complete genome sequence of Corynebacterium casei LMG S-19264T (=DSM 44701T), isolated from a smear-ripened cheese.</title>
        <authorList>
            <consortium name="US DOE Joint Genome Institute (JGI-PGF)"/>
            <person name="Walter F."/>
            <person name="Albersmeier A."/>
            <person name="Kalinowski J."/>
            <person name="Ruckert C."/>
        </authorList>
    </citation>
    <scope>NUCLEOTIDE SEQUENCE</scope>
    <source>
        <strain evidence="4">JCM 12580</strain>
    </source>
</reference>
<dbReference type="SUPFAM" id="SSF55797">
    <property type="entry name" value="PR-1-like"/>
    <property type="match status" value="1"/>
</dbReference>
<name>A0A917PJY0_9BACI</name>
<dbReference type="PANTHER" id="PTHR31157:SF1">
    <property type="entry name" value="SCP DOMAIN-CONTAINING PROTEIN"/>
    <property type="match status" value="1"/>
</dbReference>
<gene>
    <name evidence="4" type="ORF">GCM10007063_00170</name>
</gene>
<evidence type="ECO:0000313" key="4">
    <source>
        <dbReference type="EMBL" id="GGJ81716.1"/>
    </source>
</evidence>